<dbReference type="PANTHER" id="PTHR21091:SF169">
    <property type="entry name" value="UROPORPHYRINOGEN DECARBOXYLASE"/>
    <property type="match status" value="1"/>
</dbReference>
<feature type="binding site" evidence="7">
    <location>
        <position position="74"/>
    </location>
    <ligand>
        <name>substrate</name>
    </ligand>
</feature>
<comment type="similarity">
    <text evidence="2 7 9">Belongs to the uroporphyrinogen decarboxylase family.</text>
</comment>
<feature type="binding site" evidence="7">
    <location>
        <begin position="25"/>
        <end position="29"/>
    </location>
    <ligand>
        <name>substrate</name>
    </ligand>
</feature>
<dbReference type="CDD" id="cd00717">
    <property type="entry name" value="URO-D"/>
    <property type="match status" value="1"/>
</dbReference>
<keyword evidence="5 7" id="KW-0456">Lyase</keyword>
<keyword evidence="4 7" id="KW-0210">Decarboxylase</keyword>
<feature type="domain" description="Uroporphyrinogen decarboxylase (URO-D)" evidence="10">
    <location>
        <begin position="20"/>
        <end position="29"/>
    </location>
</feature>
<feature type="site" description="Transition state stabilizer" evidence="7">
    <location>
        <position position="74"/>
    </location>
</feature>
<feature type="binding site" evidence="7">
    <location>
        <position position="204"/>
    </location>
    <ligand>
        <name>substrate</name>
    </ligand>
</feature>
<evidence type="ECO:0000259" key="10">
    <source>
        <dbReference type="PROSITE" id="PS00906"/>
    </source>
</evidence>
<dbReference type="HAMAP" id="MF_00218">
    <property type="entry name" value="URO_D"/>
    <property type="match status" value="1"/>
</dbReference>
<evidence type="ECO:0000256" key="6">
    <source>
        <dbReference type="ARBA" id="ARBA00023244"/>
    </source>
</evidence>
<feature type="binding site" evidence="7">
    <location>
        <position position="149"/>
    </location>
    <ligand>
        <name>substrate</name>
    </ligand>
</feature>
<dbReference type="EMBL" id="JARTLD010000054">
    <property type="protein sequence ID" value="MED5019700.1"/>
    <property type="molecule type" value="Genomic_DNA"/>
</dbReference>
<comment type="pathway">
    <text evidence="1 7 8">Porphyrin-containing compound metabolism; protoporphyrin-IX biosynthesis; coproporphyrinogen-III from 5-aminolevulinate: step 4/4.</text>
</comment>
<evidence type="ECO:0000313" key="11">
    <source>
        <dbReference type="EMBL" id="MED5019700.1"/>
    </source>
</evidence>
<organism evidence="11 12">
    <name type="scientific">Paenibacillus chibensis</name>
    <dbReference type="NCBI Taxonomy" id="59846"/>
    <lineage>
        <taxon>Bacteria</taxon>
        <taxon>Bacillati</taxon>
        <taxon>Bacillota</taxon>
        <taxon>Bacilli</taxon>
        <taxon>Bacillales</taxon>
        <taxon>Paenibacillaceae</taxon>
        <taxon>Paenibacillus</taxon>
    </lineage>
</organism>
<dbReference type="GO" id="GO:0004853">
    <property type="term" value="F:uroporphyrinogen decarboxylase activity"/>
    <property type="evidence" value="ECO:0007669"/>
    <property type="project" value="UniProtKB-EC"/>
</dbReference>
<keyword evidence="6 7" id="KW-0627">Porphyrin biosynthesis</keyword>
<evidence type="ECO:0000256" key="4">
    <source>
        <dbReference type="ARBA" id="ARBA00022793"/>
    </source>
</evidence>
<feature type="binding site" evidence="7">
    <location>
        <position position="319"/>
    </location>
    <ligand>
        <name>substrate</name>
    </ligand>
</feature>
<dbReference type="NCBIfam" id="TIGR01464">
    <property type="entry name" value="hemE"/>
    <property type="match status" value="1"/>
</dbReference>
<evidence type="ECO:0000256" key="9">
    <source>
        <dbReference type="RuleBase" id="RU004169"/>
    </source>
</evidence>
<dbReference type="Proteomes" id="UP001343257">
    <property type="component" value="Unassembled WGS sequence"/>
</dbReference>
<comment type="caution">
    <text evidence="7">Lacks conserved residue(s) required for the propagation of feature annotation.</text>
</comment>
<dbReference type="InterPro" id="IPR006361">
    <property type="entry name" value="Uroporphyrinogen_deCO2ase_HemE"/>
</dbReference>
<accession>A0ABU6PZZ3</accession>
<comment type="function">
    <text evidence="7">Catalyzes the decarboxylation of four acetate groups of uroporphyrinogen-III to yield coproporphyrinogen-III.</text>
</comment>
<evidence type="ECO:0000256" key="2">
    <source>
        <dbReference type="ARBA" id="ARBA00009935"/>
    </source>
</evidence>
<sequence>MTYNDTLIQAGYKRETEHVPVWYMRQAGRYDPEYRKIKEKYTLLEICRQPELAAEITMMPVRKLGVDAAILYSDIMNPVASLGVDFDIVKNIGPVIDNPIRSKADVERLRPIDVDKDLSHIIETIRILDRELEVPLITFAGAPFTIASYLIEGRPSKSYILTKTLMYSEPEVWNLLMNKLGDMVITYVRAHIQNGGKAFQLFDSWVGALAPKDFQKYVLPTITRIFAELSDLNVPKIYFPGVSSGELLPTLTELQANVIGLDWRVSIAEGRKRLGGKFAVQGNLDPYILTAPMDIIKSYAKEIIDEGIQEPGYIFNLGHGLFPEASLDKLKELTEYIHEYSASALKNKKY</sequence>
<proteinExistence type="inferred from homology"/>
<comment type="catalytic activity">
    <reaction evidence="7 8">
        <text>uroporphyrinogen III + 4 H(+) = coproporphyrinogen III + 4 CO2</text>
        <dbReference type="Rhea" id="RHEA:19865"/>
        <dbReference type="ChEBI" id="CHEBI:15378"/>
        <dbReference type="ChEBI" id="CHEBI:16526"/>
        <dbReference type="ChEBI" id="CHEBI:57308"/>
        <dbReference type="ChEBI" id="CHEBI:57309"/>
        <dbReference type="EC" id="4.1.1.37"/>
    </reaction>
</comment>
<dbReference type="EC" id="4.1.1.37" evidence="3 7"/>
<evidence type="ECO:0000256" key="8">
    <source>
        <dbReference type="RuleBase" id="RU000554"/>
    </source>
</evidence>
<dbReference type="PROSITE" id="PS00906">
    <property type="entry name" value="UROD_1"/>
    <property type="match status" value="1"/>
</dbReference>
<keyword evidence="7" id="KW-0963">Cytoplasm</keyword>
<keyword evidence="12" id="KW-1185">Reference proteome</keyword>
<dbReference type="InterPro" id="IPR000257">
    <property type="entry name" value="Uroporphyrinogen_deCOase"/>
</dbReference>
<dbReference type="SUPFAM" id="SSF51726">
    <property type="entry name" value="UROD/MetE-like"/>
    <property type="match status" value="1"/>
</dbReference>
<gene>
    <name evidence="7 11" type="primary">hemE</name>
    <name evidence="11" type="ORF">P9847_20600</name>
</gene>
<comment type="caution">
    <text evidence="11">The sequence shown here is derived from an EMBL/GenBank/DDBJ whole genome shotgun (WGS) entry which is preliminary data.</text>
</comment>
<dbReference type="InterPro" id="IPR038071">
    <property type="entry name" value="UROD/MetE-like_sf"/>
</dbReference>
<comment type="subcellular location">
    <subcellularLocation>
        <location evidence="7">Cytoplasm</location>
    </subcellularLocation>
</comment>
<evidence type="ECO:0000256" key="1">
    <source>
        <dbReference type="ARBA" id="ARBA00004804"/>
    </source>
</evidence>
<comment type="subunit">
    <text evidence="7">Homodimer.</text>
</comment>
<dbReference type="Gene3D" id="3.20.20.210">
    <property type="match status" value="1"/>
</dbReference>
<evidence type="ECO:0000256" key="5">
    <source>
        <dbReference type="ARBA" id="ARBA00023239"/>
    </source>
</evidence>
<dbReference type="Pfam" id="PF01208">
    <property type="entry name" value="URO-D"/>
    <property type="match status" value="1"/>
</dbReference>
<dbReference type="RefSeq" id="WP_328280801.1">
    <property type="nucleotide sequence ID" value="NZ_JARTLD010000054.1"/>
</dbReference>
<evidence type="ECO:0000256" key="7">
    <source>
        <dbReference type="HAMAP-Rule" id="MF_00218"/>
    </source>
</evidence>
<protein>
    <recommendedName>
        <fullName evidence="3 7">Uroporphyrinogen decarboxylase</fullName>
        <shortName evidence="7">UPD</shortName>
        <shortName evidence="7">URO-D</shortName>
        <ecNumber evidence="3 7">4.1.1.37</ecNumber>
    </recommendedName>
</protein>
<dbReference type="PANTHER" id="PTHR21091">
    <property type="entry name" value="METHYLTETRAHYDROFOLATE:HOMOCYSTEINE METHYLTRANSFERASE RELATED"/>
    <property type="match status" value="1"/>
</dbReference>
<evidence type="ECO:0000256" key="3">
    <source>
        <dbReference type="ARBA" id="ARBA00012288"/>
    </source>
</evidence>
<name>A0ABU6PZZ3_9BACL</name>
<evidence type="ECO:0000313" key="12">
    <source>
        <dbReference type="Proteomes" id="UP001343257"/>
    </source>
</evidence>
<reference evidence="11 12" key="1">
    <citation type="submission" date="2023-03" db="EMBL/GenBank/DDBJ databases">
        <title>Bacillus Genome Sequencing.</title>
        <authorList>
            <person name="Dunlap C."/>
        </authorList>
    </citation>
    <scope>NUCLEOTIDE SEQUENCE [LARGE SCALE GENOMIC DNA]</scope>
    <source>
        <strain evidence="11 12">NRS-52</strain>
    </source>
</reference>